<evidence type="ECO:0000259" key="2">
    <source>
        <dbReference type="SMART" id="SM00731"/>
    </source>
</evidence>
<accession>A0ABN9HXA7</accession>
<name>A0ABN9HXA7_9NEOB</name>
<dbReference type="Pfam" id="PF10263">
    <property type="entry name" value="SprT-like"/>
    <property type="match status" value="1"/>
</dbReference>
<evidence type="ECO:0000313" key="4">
    <source>
        <dbReference type="Proteomes" id="UP001162483"/>
    </source>
</evidence>
<dbReference type="InterPro" id="IPR006640">
    <property type="entry name" value="SprT-like_domain"/>
</dbReference>
<feature type="non-terminal residue" evidence="3">
    <location>
        <position position="1"/>
    </location>
</feature>
<dbReference type="PANTHER" id="PTHR23099:SF0">
    <property type="entry name" value="GERM CELL NUCLEAR ACIDIC PROTEIN"/>
    <property type="match status" value="1"/>
</dbReference>
<comment type="caution">
    <text evidence="3">The sequence shown here is derived from an EMBL/GenBank/DDBJ whole genome shotgun (WGS) entry which is preliminary data.</text>
</comment>
<reference evidence="3" key="1">
    <citation type="submission" date="2023-05" db="EMBL/GenBank/DDBJ databases">
        <authorList>
            <person name="Stuckert A."/>
        </authorList>
    </citation>
    <scope>NUCLEOTIDE SEQUENCE</scope>
</reference>
<evidence type="ECO:0000256" key="1">
    <source>
        <dbReference type="SAM" id="MobiDB-lite"/>
    </source>
</evidence>
<dbReference type="InterPro" id="IPR035240">
    <property type="entry name" value="SprT_Zn_ribbon"/>
</dbReference>
<evidence type="ECO:0000313" key="3">
    <source>
        <dbReference type="EMBL" id="CAI9624138.1"/>
    </source>
</evidence>
<feature type="compositionally biased region" description="Polar residues" evidence="1">
    <location>
        <begin position="11"/>
        <end position="21"/>
    </location>
</feature>
<proteinExistence type="predicted"/>
<feature type="domain" description="SprT-like" evidence="2">
    <location>
        <begin position="73"/>
        <end position="231"/>
    </location>
</feature>
<dbReference type="PANTHER" id="PTHR23099">
    <property type="entry name" value="TRANSCRIPTIONAL REGULATOR"/>
    <property type="match status" value="1"/>
</dbReference>
<sequence length="287" mass="32887">KKKVEAKPRPQSCSDISTSPFFPSDQLVDEPQDDGGKPHPGKTGFPCKVQGCFLSDLSRQTSLYVKDFKQKKHELAPRLYSLYNRTIFDEQLPDNLEILWNKKMRKTAGYCVTGERKLPALQRYARIELSEKVCDSADRLRDTLIHEVCHAATWLINGVRDGHGQYWRFYARKSTLIHPELPMVTRCHTYEINYKFTYECSRCKNTIGRHSRSLDTERFVCALCKGKLVLQTATRKDGSPATTQLTPFAKFVKENYGSTKREMTGMSHAEVMRKLGADFSSKTKISD</sequence>
<keyword evidence="4" id="KW-1185">Reference proteome</keyword>
<dbReference type="Pfam" id="PF17283">
    <property type="entry name" value="Zn_ribbon_SprT"/>
    <property type="match status" value="1"/>
</dbReference>
<dbReference type="SMART" id="SM00731">
    <property type="entry name" value="SprT"/>
    <property type="match status" value="1"/>
</dbReference>
<organism evidence="3 4">
    <name type="scientific">Staurois parvus</name>
    <dbReference type="NCBI Taxonomy" id="386267"/>
    <lineage>
        <taxon>Eukaryota</taxon>
        <taxon>Metazoa</taxon>
        <taxon>Chordata</taxon>
        <taxon>Craniata</taxon>
        <taxon>Vertebrata</taxon>
        <taxon>Euteleostomi</taxon>
        <taxon>Amphibia</taxon>
        <taxon>Batrachia</taxon>
        <taxon>Anura</taxon>
        <taxon>Neobatrachia</taxon>
        <taxon>Ranoidea</taxon>
        <taxon>Ranidae</taxon>
        <taxon>Staurois</taxon>
    </lineage>
</organism>
<gene>
    <name evidence="3" type="ORF">SPARVUS_LOCUS16601942</name>
</gene>
<feature type="region of interest" description="Disordered" evidence="1">
    <location>
        <begin position="1"/>
        <end position="41"/>
    </location>
</feature>
<dbReference type="EMBL" id="CATNWA010021834">
    <property type="protein sequence ID" value="CAI9624138.1"/>
    <property type="molecule type" value="Genomic_DNA"/>
</dbReference>
<protein>
    <recommendedName>
        <fullName evidence="2">SprT-like domain-containing protein</fullName>
    </recommendedName>
</protein>
<dbReference type="Proteomes" id="UP001162483">
    <property type="component" value="Unassembled WGS sequence"/>
</dbReference>